<name>A0A315YQ70_RUMFL</name>
<keyword evidence="1" id="KW-0472">Membrane</keyword>
<accession>A0A315YQ70</accession>
<protein>
    <submittedName>
        <fullName evidence="2">Uncharacterized protein</fullName>
    </submittedName>
</protein>
<dbReference type="EMBL" id="QGDI01000003">
    <property type="protein sequence ID" value="PWJ14162.1"/>
    <property type="molecule type" value="Genomic_DNA"/>
</dbReference>
<comment type="caution">
    <text evidence="2">The sequence shown here is derived from an EMBL/GenBank/DDBJ whole genome shotgun (WGS) entry which is preliminary data.</text>
</comment>
<organism evidence="2 3">
    <name type="scientific">Ruminococcus flavefaciens</name>
    <dbReference type="NCBI Taxonomy" id="1265"/>
    <lineage>
        <taxon>Bacteria</taxon>
        <taxon>Bacillati</taxon>
        <taxon>Bacillota</taxon>
        <taxon>Clostridia</taxon>
        <taxon>Eubacteriales</taxon>
        <taxon>Oscillospiraceae</taxon>
        <taxon>Ruminococcus</taxon>
    </lineage>
</organism>
<evidence type="ECO:0000313" key="2">
    <source>
        <dbReference type="EMBL" id="PWJ14162.1"/>
    </source>
</evidence>
<reference evidence="2 3" key="1">
    <citation type="submission" date="2018-05" db="EMBL/GenBank/DDBJ databases">
        <title>The Hungate 1000. A catalogue of reference genomes from the rumen microbiome.</title>
        <authorList>
            <person name="Kelly W."/>
        </authorList>
    </citation>
    <scope>NUCLEOTIDE SEQUENCE [LARGE SCALE GENOMIC DNA]</scope>
    <source>
        <strain evidence="2 3">SAb67</strain>
    </source>
</reference>
<dbReference type="RefSeq" id="WP_109725930.1">
    <property type="nucleotide sequence ID" value="NZ_QGDI01000003.1"/>
</dbReference>
<gene>
    <name evidence="2" type="ORF">IE37_01095</name>
</gene>
<evidence type="ECO:0000256" key="1">
    <source>
        <dbReference type="SAM" id="Phobius"/>
    </source>
</evidence>
<keyword evidence="1" id="KW-1133">Transmembrane helix</keyword>
<dbReference type="AlphaFoldDB" id="A0A315YQ70"/>
<dbReference type="Proteomes" id="UP000245720">
    <property type="component" value="Unassembled WGS sequence"/>
</dbReference>
<keyword evidence="1" id="KW-0812">Transmembrane</keyword>
<feature type="transmembrane region" description="Helical" evidence="1">
    <location>
        <begin position="12"/>
        <end position="31"/>
    </location>
</feature>
<evidence type="ECO:0000313" key="3">
    <source>
        <dbReference type="Proteomes" id="UP000245720"/>
    </source>
</evidence>
<proteinExistence type="predicted"/>
<dbReference type="OrthoDB" id="1825253at2"/>
<sequence length="99" mass="11181">MHRKKKITVLRAVFMYLLLSGGSWMFIYSYANSCNHMRGEYMVPAQMVVEDERATVDILGHSAEFSISDIAPHSKLYCGAYLLSPDDLRLAAYVVSLCI</sequence>